<dbReference type="Proteomes" id="UP000823636">
    <property type="component" value="Unassembled WGS sequence"/>
</dbReference>
<evidence type="ECO:0000313" key="2">
    <source>
        <dbReference type="EMBL" id="MBO8437730.1"/>
    </source>
</evidence>
<organism evidence="2 3">
    <name type="scientific">Candidatus Caccoplasma merdipullorum</name>
    <dbReference type="NCBI Taxonomy" id="2840718"/>
    <lineage>
        <taxon>Bacteria</taxon>
        <taxon>Pseudomonadati</taxon>
        <taxon>Bacteroidota</taxon>
        <taxon>Bacteroidia</taxon>
        <taxon>Bacteroidales</taxon>
        <taxon>Bacteroidaceae</taxon>
        <taxon>Bacteroidaceae incertae sedis</taxon>
        <taxon>Candidatus Caccoplasma</taxon>
    </lineage>
</organism>
<keyword evidence="1" id="KW-0732">Signal</keyword>
<comment type="caution">
    <text evidence="2">The sequence shown here is derived from an EMBL/GenBank/DDBJ whole genome shotgun (WGS) entry which is preliminary data.</text>
</comment>
<gene>
    <name evidence="2" type="ORF">IAC54_02380</name>
</gene>
<dbReference type="AlphaFoldDB" id="A0A9D9E3B3"/>
<accession>A0A9D9E3B3</accession>
<reference evidence="2" key="2">
    <citation type="journal article" date="2021" name="PeerJ">
        <title>Extensive microbial diversity within the chicken gut microbiome revealed by metagenomics and culture.</title>
        <authorList>
            <person name="Gilroy R."/>
            <person name="Ravi A."/>
            <person name="Getino M."/>
            <person name="Pursley I."/>
            <person name="Horton D.L."/>
            <person name="Alikhan N.F."/>
            <person name="Baker D."/>
            <person name="Gharbi K."/>
            <person name="Hall N."/>
            <person name="Watson M."/>
            <person name="Adriaenssens E.M."/>
            <person name="Foster-Nyarko E."/>
            <person name="Jarju S."/>
            <person name="Secka A."/>
            <person name="Antonio M."/>
            <person name="Oren A."/>
            <person name="Chaudhuri R.R."/>
            <person name="La Ragione R."/>
            <person name="Hildebrand F."/>
            <person name="Pallen M.J."/>
        </authorList>
    </citation>
    <scope>NUCLEOTIDE SEQUENCE</scope>
    <source>
        <strain evidence="2">G3-4614</strain>
    </source>
</reference>
<name>A0A9D9E3B3_9BACT</name>
<proteinExistence type="predicted"/>
<evidence type="ECO:0008006" key="4">
    <source>
        <dbReference type="Google" id="ProtNLM"/>
    </source>
</evidence>
<feature type="chain" id="PRO_5039709607" description="Lipoprotein" evidence="1">
    <location>
        <begin position="27"/>
        <end position="140"/>
    </location>
</feature>
<sequence>MKTYLSRILSLLLLSTLSLTIMTSCNKDKNEEEVTHFYLIQSEDMSRNYENNMTLRTKVIYYTYGSETEMTFHGTETAAKEMFNSKCDYMGTAEFVEGINVEDNTVCTFNLIQTLTTAGVEPPIIASRTVTFQTNSIGGE</sequence>
<reference evidence="2" key="1">
    <citation type="submission" date="2020-10" db="EMBL/GenBank/DDBJ databases">
        <authorList>
            <person name="Gilroy R."/>
        </authorList>
    </citation>
    <scope>NUCLEOTIDE SEQUENCE</scope>
    <source>
        <strain evidence="2">G3-4614</strain>
    </source>
</reference>
<dbReference type="EMBL" id="JADIMW010000024">
    <property type="protein sequence ID" value="MBO8437730.1"/>
    <property type="molecule type" value="Genomic_DNA"/>
</dbReference>
<evidence type="ECO:0000256" key="1">
    <source>
        <dbReference type="SAM" id="SignalP"/>
    </source>
</evidence>
<dbReference type="PROSITE" id="PS51257">
    <property type="entry name" value="PROKAR_LIPOPROTEIN"/>
    <property type="match status" value="1"/>
</dbReference>
<protein>
    <recommendedName>
        <fullName evidence="4">Lipoprotein</fullName>
    </recommendedName>
</protein>
<evidence type="ECO:0000313" key="3">
    <source>
        <dbReference type="Proteomes" id="UP000823636"/>
    </source>
</evidence>
<feature type="signal peptide" evidence="1">
    <location>
        <begin position="1"/>
        <end position="26"/>
    </location>
</feature>